<evidence type="ECO:0000313" key="2">
    <source>
        <dbReference type="Proteomes" id="UP000037600"/>
    </source>
</evidence>
<dbReference type="InterPro" id="IPR036134">
    <property type="entry name" value="Crypto/Photolyase_FAD-like_sf"/>
</dbReference>
<dbReference type="AlphaFoldDB" id="A0A0J8GMR3"/>
<dbReference type="STRING" id="1513271.XM47_15980"/>
<dbReference type="Gene3D" id="1.10.579.10">
    <property type="entry name" value="DNA Cyclobutane Dipyrimidine Photolyase, subunit A, domain 3"/>
    <property type="match status" value="1"/>
</dbReference>
<dbReference type="Pfam" id="PF04244">
    <property type="entry name" value="DPRP"/>
    <property type="match status" value="1"/>
</dbReference>
<keyword evidence="2" id="KW-1185">Reference proteome</keyword>
<dbReference type="Gene3D" id="1.25.40.80">
    <property type="match status" value="1"/>
</dbReference>
<accession>A0A0J8GMR3</accession>
<keyword evidence="1" id="KW-0456">Lyase</keyword>
<dbReference type="Gene3D" id="1.10.10.1710">
    <property type="entry name" value="Deoxyribodipyrimidine photolyase-related"/>
    <property type="match status" value="1"/>
</dbReference>
<dbReference type="InterPro" id="IPR007357">
    <property type="entry name" value="PhrB-like"/>
</dbReference>
<dbReference type="RefSeq" id="WP_048694752.1">
    <property type="nucleotide sequence ID" value="NZ_KQ130503.1"/>
</dbReference>
<dbReference type="Proteomes" id="UP000037600">
    <property type="component" value="Unassembled WGS sequence"/>
</dbReference>
<evidence type="ECO:0000313" key="1">
    <source>
        <dbReference type="EMBL" id="KMT64085.1"/>
    </source>
</evidence>
<dbReference type="SUPFAM" id="SSF48173">
    <property type="entry name" value="Cryptochrome/photolyase FAD-binding domain"/>
    <property type="match status" value="1"/>
</dbReference>
<gene>
    <name evidence="1" type="ORF">XM47_15980</name>
</gene>
<name>A0A0J8GMR3_9ALTE</name>
<reference evidence="1 2" key="1">
    <citation type="submission" date="2015-04" db="EMBL/GenBank/DDBJ databases">
        <title>Draft Genome Sequence of the Novel Agar-Digesting Marine Bacterium Q1.</title>
        <authorList>
            <person name="Li Y."/>
            <person name="Li D."/>
            <person name="Chen G."/>
            <person name="Du Z."/>
        </authorList>
    </citation>
    <scope>NUCLEOTIDE SEQUENCE [LARGE SCALE GENOMIC DNA]</scope>
    <source>
        <strain evidence="1 2">Q1</strain>
    </source>
</reference>
<dbReference type="GO" id="GO:0016829">
    <property type="term" value="F:lyase activity"/>
    <property type="evidence" value="ECO:0007669"/>
    <property type="project" value="UniProtKB-KW"/>
</dbReference>
<dbReference type="OrthoDB" id="5288100at2"/>
<dbReference type="InterPro" id="IPR052551">
    <property type="entry name" value="UV-DNA_repair_photolyase"/>
</dbReference>
<comment type="caution">
    <text evidence="1">The sequence shown here is derived from an EMBL/GenBank/DDBJ whole genome shotgun (WGS) entry which is preliminary data.</text>
</comment>
<dbReference type="Gene3D" id="3.40.50.620">
    <property type="entry name" value="HUPs"/>
    <property type="match status" value="1"/>
</dbReference>
<proteinExistence type="predicted"/>
<dbReference type="PANTHER" id="PTHR38657">
    <property type="entry name" value="SLR1343 PROTEIN"/>
    <property type="match status" value="1"/>
</dbReference>
<organism evidence="1 2">
    <name type="scientific">Catenovulum maritimum</name>
    <dbReference type="NCBI Taxonomy" id="1513271"/>
    <lineage>
        <taxon>Bacteria</taxon>
        <taxon>Pseudomonadati</taxon>
        <taxon>Pseudomonadota</taxon>
        <taxon>Gammaproteobacteria</taxon>
        <taxon>Alteromonadales</taxon>
        <taxon>Alteromonadaceae</taxon>
        <taxon>Catenovulum</taxon>
    </lineage>
</organism>
<dbReference type="PATRIC" id="fig|1513271.3.peg.3293"/>
<sequence>MTGYHTLRLILGDQLNANHSWFKQKSDDTVYMIAEIKQEATYVKHHIQKIGAFFLAMTEFANALKNAGHQVIHLTLDETQNFDNFTQLIASYSKQLKISKFEYQRPDEYRLADEFNLLNFDSNITKKMYETEHFLLPFEQINQEIEENKHQTMEVFYRKMRKRFNILMDGNKPLHGKWNFDQANRNKLKKQDLPDLPTPLIFNNDISGILLRIKKYKIETIGTSGNNLLWPVNRKQAKALLKHFCQSCLAQFGHFQDAMTCQSDKKWSLYHSRLSFALNTKMLHPLQVIQAVLKKYHAQLTQPPEIDIAQVEGFIRQIIGWREYIRAIYWRNMPKYITHNQLAAKRDLPEMYWHAKTKMKCMSEAIQQSLDTAYAHHIQRLMVTGNFALLVGVEPKQIHQWYLAIYIDAIEWVELPNTLGMSQYADGGLIATKPYTSSGNYINKMSDYCANCQYDVKQTLSEKACPFNSLYWNFIAQHQVKFKHNHRMSMMNNLWYKKSQQEQAQIMLHAKGLLQNINNL</sequence>
<dbReference type="InterPro" id="IPR014729">
    <property type="entry name" value="Rossmann-like_a/b/a_fold"/>
</dbReference>
<dbReference type="PANTHER" id="PTHR38657:SF1">
    <property type="entry name" value="SLR1343 PROTEIN"/>
    <property type="match status" value="1"/>
</dbReference>
<dbReference type="EMBL" id="LAZL01000031">
    <property type="protein sequence ID" value="KMT64085.1"/>
    <property type="molecule type" value="Genomic_DNA"/>
</dbReference>
<protein>
    <submittedName>
        <fullName evidence="1">Deoxyribodipyrimidine photolyase</fullName>
    </submittedName>
</protein>